<keyword evidence="4" id="KW-1185">Reference proteome</keyword>
<accession>A0A7G7VK09</accession>
<dbReference type="Pfam" id="PF04221">
    <property type="entry name" value="RelB"/>
    <property type="match status" value="1"/>
</dbReference>
<name>A0A7G7VK09_9FIRM</name>
<keyword evidence="2" id="KW-1277">Toxin-antitoxin system</keyword>
<proteinExistence type="inferred from homology"/>
<evidence type="ECO:0000313" key="4">
    <source>
        <dbReference type="Proteomes" id="UP000515480"/>
    </source>
</evidence>
<dbReference type="Gene3D" id="1.10.1220.10">
    <property type="entry name" value="Met repressor-like"/>
    <property type="match status" value="1"/>
</dbReference>
<dbReference type="Proteomes" id="UP000515480">
    <property type="component" value="Chromosome"/>
</dbReference>
<evidence type="ECO:0000256" key="1">
    <source>
        <dbReference type="ARBA" id="ARBA00010562"/>
    </source>
</evidence>
<dbReference type="RefSeq" id="WP_009440377.1">
    <property type="nucleotide sequence ID" value="NZ_CP060204.1"/>
</dbReference>
<dbReference type="AlphaFoldDB" id="A0A7G7VK09"/>
<dbReference type="NCBIfam" id="TIGR02384">
    <property type="entry name" value="RelB_DinJ"/>
    <property type="match status" value="1"/>
</dbReference>
<protein>
    <submittedName>
        <fullName evidence="3">Type II toxin-antitoxin system RelB/DinJ family antitoxin</fullName>
    </submittedName>
</protein>
<evidence type="ECO:0000256" key="2">
    <source>
        <dbReference type="ARBA" id="ARBA00022649"/>
    </source>
</evidence>
<reference evidence="3 4" key="1">
    <citation type="submission" date="2020-07" db="EMBL/GenBank/DDBJ databases">
        <title>Complete genome and description of Selenomonas timonensis sp. nov., a new bacterium isolated from a gingivitis subject.</title>
        <authorList>
            <person name="Antezack A."/>
        </authorList>
    </citation>
    <scope>NUCLEOTIDE SEQUENCE [LARGE SCALE GENOMIC DNA]</scope>
    <source>
        <strain evidence="3 4">Marseille-Q3039</strain>
    </source>
</reference>
<dbReference type="GO" id="GO:0006351">
    <property type="term" value="P:DNA-templated transcription"/>
    <property type="evidence" value="ECO:0007669"/>
    <property type="project" value="TreeGrafter"/>
</dbReference>
<organism evidence="3 4">
    <name type="scientific">Selenomonas timonae</name>
    <dbReference type="NCBI Taxonomy" id="2754044"/>
    <lineage>
        <taxon>Bacteria</taxon>
        <taxon>Bacillati</taxon>
        <taxon>Bacillota</taxon>
        <taxon>Negativicutes</taxon>
        <taxon>Selenomonadales</taxon>
        <taxon>Selenomonadaceae</taxon>
        <taxon>Selenomonas</taxon>
    </lineage>
</organism>
<evidence type="ECO:0000313" key="3">
    <source>
        <dbReference type="EMBL" id="QNH54452.1"/>
    </source>
</evidence>
<dbReference type="PANTHER" id="PTHR38781:SF1">
    <property type="entry name" value="ANTITOXIN DINJ-RELATED"/>
    <property type="match status" value="1"/>
</dbReference>
<dbReference type="EMBL" id="CP060204">
    <property type="protein sequence ID" value="QNH54452.1"/>
    <property type="molecule type" value="Genomic_DNA"/>
</dbReference>
<dbReference type="InterPro" id="IPR007337">
    <property type="entry name" value="RelB/DinJ"/>
</dbReference>
<dbReference type="InterPro" id="IPR013321">
    <property type="entry name" value="Arc_rbn_hlx_hlx"/>
</dbReference>
<dbReference type="GO" id="GO:0006355">
    <property type="term" value="P:regulation of DNA-templated transcription"/>
    <property type="evidence" value="ECO:0007669"/>
    <property type="project" value="InterPro"/>
</dbReference>
<sequence length="102" mass="11628">MAAKSANLYARVEPDVKERAEEILAALGIPASNAINMFYRQVILQQGLPFDVKIPRRHSLDVSRLSEEELNRELEKGYADIEAGRTRPAREVFAELRREYGL</sequence>
<dbReference type="PANTHER" id="PTHR38781">
    <property type="entry name" value="ANTITOXIN DINJ-RELATED"/>
    <property type="match status" value="1"/>
</dbReference>
<gene>
    <name evidence="3" type="ORF">H1B31_00275</name>
</gene>
<dbReference type="KEGG" id="stim:H1B31_00275"/>
<comment type="similarity">
    <text evidence="1">Belongs to the RelB/DinJ antitoxin family.</text>
</comment>